<comment type="caution">
    <text evidence="1">The sequence shown here is derived from an EMBL/GenBank/DDBJ whole genome shotgun (WGS) entry which is preliminary data.</text>
</comment>
<reference evidence="1" key="1">
    <citation type="submission" date="2019-10" db="EMBL/GenBank/DDBJ databases">
        <title>Rhizobium leguminosarum symbiovar viciae collection.</title>
        <authorList>
            <person name="Boivin S."/>
            <person name="Lepetit M."/>
        </authorList>
    </citation>
    <scope>NUCLEOTIDE SEQUENCE</scope>
    <source>
        <strain evidence="1">L143</strain>
    </source>
</reference>
<sequence>MHPLHDYISKQLVERLKARKVVVWYDVRREFAPFIAELRGSTRTIDEALSVAVGGMDALLIEYDGSMFELRAVVEPFVCSDAPAESIIIYLAGCERDRHGSVLMELEKAGDCYEPQLKRLARNVLRQRYTDGVIDEMLAPECVSYEDLARASSDTSSTEPPSILKSIFHNTSGSDGIIASWLSSDERDAEIERKEATRELVKLVRSKVGLELPDDAALPKLRSITLRYVLAGEFRIDLRSPPPSVLDAIPAPNTKDEEAVVRELAHQLRTRFSDSYSSMADRVEAELGLREVALPAGTLGSVDTFRFEERILLAHCGDLVAAKKFDEALDVISGREHSFWLDRDVGRKAQWEACRRMAELGSLGMAVRAAVGKAGGDANAWIDAYATKEGWFRLDQAQRRLEAWVANLDDEPDERPLGVVRGVYEDACRAMADGFTKALVAAKWTVSAFLHQTRIYSEVVSEQPKPVAYFFVDAMRFEMGVELSERLPKSAEVSVRPAVCALPSITPIGMAALQPCASSSFSVTEQAGTLGVRIDDAFLPDLAARKKFAASRVPRLADVTLDELLSLQPSKLAKRIEGAQVIIVRSQEIDHAGERGFTFQARQVMDTVIDNLARAIRKLAAAGVEHCVLTADHGHLFFPSDRDESMRIDAPGGGEIDLHRRCWIGRGGATPPGCVRVAASALGYDSDLDFVFPFGSGVFKSGGDLAFHHGGPSLQEMVIPVVTVRMKAREAAKSTAGPMTATGLPNAVTNRIFSVTIQLDEKNLSLFSNELVVRPLLVSAGKQVGGVGMAVDGDFDRATGCVTLQAGKPVTVAFLLSDESSPSLRMVIQDPTTDAELYRSPTDIPVRLGV</sequence>
<dbReference type="EMBL" id="WIEZ01000001">
    <property type="protein sequence ID" value="NKM43410.1"/>
    <property type="molecule type" value="Genomic_DNA"/>
</dbReference>
<dbReference type="AlphaFoldDB" id="A0A8I2KG32"/>
<dbReference type="Pfam" id="PF08665">
    <property type="entry name" value="PglZ"/>
    <property type="match status" value="1"/>
</dbReference>
<name>A0A8I2KG32_RHILV</name>
<dbReference type="RefSeq" id="WP_168274403.1">
    <property type="nucleotide sequence ID" value="NZ_WIEZ01000001.1"/>
</dbReference>
<proteinExistence type="predicted"/>
<organism evidence="1 2">
    <name type="scientific">Rhizobium leguminosarum bv. viciae</name>
    <dbReference type="NCBI Taxonomy" id="387"/>
    <lineage>
        <taxon>Bacteria</taxon>
        <taxon>Pseudomonadati</taxon>
        <taxon>Pseudomonadota</taxon>
        <taxon>Alphaproteobacteria</taxon>
        <taxon>Hyphomicrobiales</taxon>
        <taxon>Rhizobiaceae</taxon>
        <taxon>Rhizobium/Agrobacterium group</taxon>
        <taxon>Rhizobium</taxon>
    </lineage>
</organism>
<evidence type="ECO:0000313" key="1">
    <source>
        <dbReference type="EMBL" id="NKM43410.1"/>
    </source>
</evidence>
<dbReference type="Proteomes" id="UP000662259">
    <property type="component" value="Unassembled WGS sequence"/>
</dbReference>
<evidence type="ECO:0000313" key="2">
    <source>
        <dbReference type="Proteomes" id="UP000662259"/>
    </source>
</evidence>
<protein>
    <submittedName>
        <fullName evidence="1">PglZ domain-containing protein</fullName>
    </submittedName>
</protein>
<accession>A0A8I2KG32</accession>
<gene>
    <name evidence="1" type="ORF">GFL91_00055</name>
</gene>